<protein>
    <submittedName>
        <fullName evidence="1">Type IV secretion protein Rhs</fullName>
    </submittedName>
</protein>
<gene>
    <name evidence="1" type="ORF">MKI79_09805</name>
</gene>
<proteinExistence type="predicted"/>
<organism evidence="1 2">
    <name type="scientific">Acinetobacter sedimenti</name>
    <dbReference type="NCBI Taxonomy" id="2919922"/>
    <lineage>
        <taxon>Bacteria</taxon>
        <taxon>Pseudomonadati</taxon>
        <taxon>Pseudomonadota</taxon>
        <taxon>Gammaproteobacteria</taxon>
        <taxon>Moraxellales</taxon>
        <taxon>Moraxellaceae</taxon>
        <taxon>Acinetobacter</taxon>
    </lineage>
</organism>
<dbReference type="RefSeq" id="WP_241572892.1">
    <property type="nucleotide sequence ID" value="NZ_JAKUML010000016.1"/>
</dbReference>
<sequence length="157" mass="18635">MLSQWFVSKRRQLTSGEIDFAKTIFANHIDYAKVEIVVHRLVMPHYAISPNGHIYFNRQDWKADFSKESLELQSWLIHELTHVWQVQQGISVIKKALFDRRYQYVIKLGKSFLNYGIEQQAQMVQDYFIRINRGEECESLRQCIPFLPNSLNINSKK</sequence>
<evidence type="ECO:0000313" key="1">
    <source>
        <dbReference type="EMBL" id="MCJ8147181.1"/>
    </source>
</evidence>
<dbReference type="EMBL" id="JAKUML010000016">
    <property type="protein sequence ID" value="MCJ8147181.1"/>
    <property type="molecule type" value="Genomic_DNA"/>
</dbReference>
<keyword evidence="2" id="KW-1185">Reference proteome</keyword>
<accession>A0A9X1WY82</accession>
<name>A0A9X1WY82_9GAMM</name>
<dbReference type="AlphaFoldDB" id="A0A9X1WY82"/>
<evidence type="ECO:0000313" key="2">
    <source>
        <dbReference type="Proteomes" id="UP001139701"/>
    </source>
</evidence>
<dbReference type="Proteomes" id="UP001139701">
    <property type="component" value="Unassembled WGS sequence"/>
</dbReference>
<comment type="caution">
    <text evidence="1">The sequence shown here is derived from an EMBL/GenBank/DDBJ whole genome shotgun (WGS) entry which is preliminary data.</text>
</comment>
<reference evidence="1" key="1">
    <citation type="submission" date="2022-02" db="EMBL/GenBank/DDBJ databases">
        <title>Acinetobacter A3.8 sp. nov., isolated from Sediment (Zhairuo Island).</title>
        <authorList>
            <person name="Zheng K."/>
        </authorList>
    </citation>
    <scope>NUCLEOTIDE SEQUENCE</scope>
    <source>
        <strain evidence="1">A3.8</strain>
    </source>
</reference>